<proteinExistence type="predicted"/>
<dbReference type="EMBL" id="JAHQXE010000006">
    <property type="protein sequence ID" value="MBV0903692.1"/>
    <property type="molecule type" value="Genomic_DNA"/>
</dbReference>
<dbReference type="PANTHER" id="PTHR33608:SF6">
    <property type="entry name" value="BLL2464 PROTEIN"/>
    <property type="match status" value="1"/>
</dbReference>
<feature type="region of interest" description="Disordered" evidence="1">
    <location>
        <begin position="196"/>
        <end position="216"/>
    </location>
</feature>
<name>A0AA41G3L0_9EURY</name>
<organism evidence="5 6">
    <name type="scientific">Haloarcula salina</name>
    <dbReference type="NCBI Taxonomy" id="1429914"/>
    <lineage>
        <taxon>Archaea</taxon>
        <taxon>Methanobacteriati</taxon>
        <taxon>Methanobacteriota</taxon>
        <taxon>Stenosarchaea group</taxon>
        <taxon>Halobacteria</taxon>
        <taxon>Halobacteriales</taxon>
        <taxon>Haloarculaceae</taxon>
        <taxon>Haloarcula</taxon>
    </lineage>
</organism>
<feature type="domain" description="DUF58" evidence="4">
    <location>
        <begin position="426"/>
        <end position="602"/>
    </location>
</feature>
<keyword evidence="2" id="KW-0472">Membrane</keyword>
<keyword evidence="2" id="KW-0812">Transmembrane</keyword>
<feature type="region of interest" description="Disordered" evidence="1">
    <location>
        <begin position="392"/>
        <end position="416"/>
    </location>
</feature>
<dbReference type="InterPro" id="IPR013783">
    <property type="entry name" value="Ig-like_fold"/>
</dbReference>
<gene>
    <name evidence="5" type="ORF">KTS37_18055</name>
</gene>
<dbReference type="Pfam" id="PF23933">
    <property type="entry name" value="DUF7269"/>
    <property type="match status" value="1"/>
</dbReference>
<evidence type="ECO:0000256" key="2">
    <source>
        <dbReference type="SAM" id="Phobius"/>
    </source>
</evidence>
<accession>A0AA41G3L0</accession>
<reference evidence="5" key="1">
    <citation type="submission" date="2021-06" db="EMBL/GenBank/DDBJ databases">
        <title>New haloarchaea isolates fom saline soil.</title>
        <authorList>
            <person name="Duran-Viseras A."/>
            <person name="Sanchez-Porro C.S."/>
            <person name="Ventosa A."/>
        </authorList>
    </citation>
    <scope>NUCLEOTIDE SEQUENCE</scope>
    <source>
        <strain evidence="5">JCM 18369</strain>
    </source>
</reference>
<keyword evidence="2" id="KW-1133">Transmembrane helix</keyword>
<keyword evidence="6" id="KW-1185">Reference proteome</keyword>
<feature type="domain" description="DUF11" evidence="3">
    <location>
        <begin position="279"/>
        <end position="332"/>
    </location>
</feature>
<dbReference type="Pfam" id="PF01345">
    <property type="entry name" value="DUF11"/>
    <property type="match status" value="1"/>
</dbReference>
<sequence>MTSTRRLSVGVGLLSIAVGGLLLALPALGSGLVPRAVATLLTVGVGTVAVVIAGRRLFESDEPAVRLPSPESRPRYRTPGSSFAGLLDDVSTVGRRAVDETDDWDGDGEFAPRERVSAALHDLAVAVLARTEGRDAGRAADRLANGRWTDDEDAAAFFAEGLRPPLPRRASLPWVRPELPVARRARHVVAELADRAGTDAPDPTEGGGLAATDDAETGAYWPTADLPRERSTGRTRRVTVAVLLTSAVGVVAGLPGTVLTAAFGVSLAGAARVWRPSTDLAVSRSVSTRTPAPGETVEVTVTVRNVGDSTVPDLRLLDGVPAGLGVDSGTARFATALRPGKAASTSYTVEAVPGTHRFEPPVAVVGDVAGARETVQAVESVDGPATLDCGFERRGRESEAPRPQVTLASGSRTAGVSGAGVEFDALREYRPGDPPGRIDWNHRAKTGDLATVEFEEPRRPRVVVVLDARRAAYVAETPRGVPAPRHGAAAAFAVADVLLESGVPTGLATVGATDCWLPPKTGSAHRDAVRDRLAGDRAVPWTAPSDETVVADAAADLAARLSADAQVVLVTPLCDDGGVSLARRLDAAGHSVSVVSPDCTDPSTVGGAYGHLTRRERLATLRRRGVPVRDWDPTTPISEVAHVER</sequence>
<dbReference type="InterPro" id="IPR001434">
    <property type="entry name" value="OmcB-like_DUF11"/>
</dbReference>
<dbReference type="Pfam" id="PF01882">
    <property type="entry name" value="DUF58"/>
    <property type="match status" value="1"/>
</dbReference>
<comment type="caution">
    <text evidence="5">The sequence shown here is derived from an EMBL/GenBank/DDBJ whole genome shotgun (WGS) entry which is preliminary data.</text>
</comment>
<feature type="transmembrane region" description="Helical" evidence="2">
    <location>
        <begin position="238"/>
        <end position="263"/>
    </location>
</feature>
<protein>
    <submittedName>
        <fullName evidence="5">DUF58 domain-containing protein</fullName>
    </submittedName>
</protein>
<dbReference type="NCBIfam" id="TIGR01451">
    <property type="entry name" value="B_ant_repeat"/>
    <property type="match status" value="1"/>
</dbReference>
<dbReference type="InterPro" id="IPR047589">
    <property type="entry name" value="DUF11_rpt"/>
</dbReference>
<dbReference type="Proteomes" id="UP001166304">
    <property type="component" value="Unassembled WGS sequence"/>
</dbReference>
<evidence type="ECO:0000259" key="4">
    <source>
        <dbReference type="Pfam" id="PF01882"/>
    </source>
</evidence>
<feature type="transmembrane region" description="Helical" evidence="2">
    <location>
        <begin position="39"/>
        <end position="58"/>
    </location>
</feature>
<dbReference type="RefSeq" id="WP_162414732.1">
    <property type="nucleotide sequence ID" value="NZ_JAHQXE010000006.1"/>
</dbReference>
<evidence type="ECO:0000256" key="1">
    <source>
        <dbReference type="SAM" id="MobiDB-lite"/>
    </source>
</evidence>
<dbReference type="InterPro" id="IPR002881">
    <property type="entry name" value="DUF58"/>
</dbReference>
<evidence type="ECO:0000313" key="6">
    <source>
        <dbReference type="Proteomes" id="UP001166304"/>
    </source>
</evidence>
<dbReference type="Gene3D" id="2.60.40.10">
    <property type="entry name" value="Immunoglobulins"/>
    <property type="match status" value="1"/>
</dbReference>
<dbReference type="PANTHER" id="PTHR33608">
    <property type="entry name" value="BLL2464 PROTEIN"/>
    <property type="match status" value="1"/>
</dbReference>
<dbReference type="InterPro" id="IPR055693">
    <property type="entry name" value="DUF7269"/>
</dbReference>
<dbReference type="AlphaFoldDB" id="A0AA41G3L0"/>
<evidence type="ECO:0000313" key="5">
    <source>
        <dbReference type="EMBL" id="MBV0903692.1"/>
    </source>
</evidence>
<evidence type="ECO:0000259" key="3">
    <source>
        <dbReference type="Pfam" id="PF01345"/>
    </source>
</evidence>